<gene>
    <name evidence="7" type="ORF">SAMN04487948_101612</name>
</gene>
<evidence type="ECO:0000259" key="6">
    <source>
        <dbReference type="PROSITE" id="PS50893"/>
    </source>
</evidence>
<dbReference type="Pfam" id="PF00005">
    <property type="entry name" value="ABC_tran"/>
    <property type="match status" value="1"/>
</dbReference>
<dbReference type="Gene3D" id="3.40.50.300">
    <property type="entry name" value="P-loop containing nucleotide triphosphate hydrolases"/>
    <property type="match status" value="1"/>
</dbReference>
<dbReference type="GO" id="GO:0016887">
    <property type="term" value="F:ATP hydrolysis activity"/>
    <property type="evidence" value="ECO:0007669"/>
    <property type="project" value="InterPro"/>
</dbReference>
<evidence type="ECO:0000256" key="5">
    <source>
        <dbReference type="ARBA" id="ARBA00022840"/>
    </source>
</evidence>
<evidence type="ECO:0000256" key="2">
    <source>
        <dbReference type="ARBA" id="ARBA00022448"/>
    </source>
</evidence>
<keyword evidence="3" id="KW-0547">Nucleotide-binding</keyword>
<dbReference type="GO" id="GO:0005524">
    <property type="term" value="F:ATP binding"/>
    <property type="evidence" value="ECO:0007669"/>
    <property type="project" value="UniProtKB-KW"/>
</dbReference>
<dbReference type="OrthoDB" id="87732at2157"/>
<dbReference type="AlphaFoldDB" id="A0A1H8NK69"/>
<dbReference type="SMART" id="SM00382">
    <property type="entry name" value="AAA"/>
    <property type="match status" value="1"/>
</dbReference>
<keyword evidence="2" id="KW-0813">Transport</keyword>
<dbReference type="InterPro" id="IPR050763">
    <property type="entry name" value="ABC_transporter_ATP-binding"/>
</dbReference>
<dbReference type="Proteomes" id="UP000199126">
    <property type="component" value="Unassembled WGS sequence"/>
</dbReference>
<dbReference type="GO" id="GO:0017004">
    <property type="term" value="P:cytochrome complex assembly"/>
    <property type="evidence" value="ECO:0007669"/>
    <property type="project" value="UniProtKB-KW"/>
</dbReference>
<keyword evidence="4" id="KW-0201">Cytochrome c-type biogenesis</keyword>
<dbReference type="EMBL" id="FODV01000001">
    <property type="protein sequence ID" value="SEO30005.1"/>
    <property type="molecule type" value="Genomic_DNA"/>
</dbReference>
<evidence type="ECO:0000256" key="1">
    <source>
        <dbReference type="ARBA" id="ARBA00005417"/>
    </source>
</evidence>
<dbReference type="PROSITE" id="PS50893">
    <property type="entry name" value="ABC_TRANSPORTER_2"/>
    <property type="match status" value="1"/>
</dbReference>
<dbReference type="InterPro" id="IPR003439">
    <property type="entry name" value="ABC_transporter-like_ATP-bd"/>
</dbReference>
<dbReference type="InterPro" id="IPR003593">
    <property type="entry name" value="AAA+_ATPase"/>
</dbReference>
<keyword evidence="5" id="KW-0067">ATP-binding</keyword>
<evidence type="ECO:0000313" key="8">
    <source>
        <dbReference type="Proteomes" id="UP000199126"/>
    </source>
</evidence>
<dbReference type="CDD" id="cd03230">
    <property type="entry name" value="ABC_DR_subfamily_A"/>
    <property type="match status" value="1"/>
</dbReference>
<dbReference type="PANTHER" id="PTHR42711:SF5">
    <property type="entry name" value="ABC TRANSPORTER ATP-BINDING PROTEIN NATA"/>
    <property type="match status" value="1"/>
</dbReference>
<evidence type="ECO:0000256" key="3">
    <source>
        <dbReference type="ARBA" id="ARBA00022741"/>
    </source>
</evidence>
<dbReference type="RefSeq" id="WP_089820957.1">
    <property type="nucleotide sequence ID" value="NZ_FODV01000001.1"/>
</dbReference>
<evidence type="ECO:0000313" key="7">
    <source>
        <dbReference type="EMBL" id="SEO30005.1"/>
    </source>
</evidence>
<dbReference type="PANTHER" id="PTHR42711">
    <property type="entry name" value="ABC TRANSPORTER ATP-BINDING PROTEIN"/>
    <property type="match status" value="1"/>
</dbReference>
<name>A0A1H8NK69_9EURY</name>
<dbReference type="InterPro" id="IPR027417">
    <property type="entry name" value="P-loop_NTPase"/>
</dbReference>
<sequence>MDRDEQTAESHFLEVRRLHKDFGQFTALEDIEFAVDRGEVVAVLGPNGAGKSTLLRLIATLVRPTSGKISLDGHDLTRDPTLRQQIGVCGHETMLYDELTARENLHLHARLHRVAAVEERSMSLLDAVGLRSRASERPSHFSHGLRKRLSLARALLHDPQVLLLDEPYSGLDKRSSEQFGHILESVTDRTILLTTHDFAVATRHATRALFLDRGRLCGEVTLREIDDPNVLERKYEAAIEYAQ</sequence>
<organism evidence="7 8">
    <name type="scientific">Halogranum amylolyticum</name>
    <dbReference type="NCBI Taxonomy" id="660520"/>
    <lineage>
        <taxon>Archaea</taxon>
        <taxon>Methanobacteriati</taxon>
        <taxon>Methanobacteriota</taxon>
        <taxon>Stenosarchaea group</taxon>
        <taxon>Halobacteria</taxon>
        <taxon>Halobacteriales</taxon>
        <taxon>Haloferacaceae</taxon>
    </lineage>
</organism>
<dbReference type="SUPFAM" id="SSF52540">
    <property type="entry name" value="P-loop containing nucleoside triphosphate hydrolases"/>
    <property type="match status" value="1"/>
</dbReference>
<comment type="similarity">
    <text evidence="1">Belongs to the ABC transporter superfamily.</text>
</comment>
<feature type="domain" description="ABC transporter" evidence="6">
    <location>
        <begin position="13"/>
        <end position="238"/>
    </location>
</feature>
<proteinExistence type="inferred from homology"/>
<keyword evidence="8" id="KW-1185">Reference proteome</keyword>
<reference evidence="8" key="1">
    <citation type="submission" date="2016-10" db="EMBL/GenBank/DDBJ databases">
        <authorList>
            <person name="Varghese N."/>
            <person name="Submissions S."/>
        </authorList>
    </citation>
    <scope>NUCLEOTIDE SEQUENCE [LARGE SCALE GENOMIC DNA]</scope>
    <source>
        <strain evidence="8">CGMCC 1.10121</strain>
    </source>
</reference>
<dbReference type="GO" id="GO:0022857">
    <property type="term" value="F:transmembrane transporter activity"/>
    <property type="evidence" value="ECO:0007669"/>
    <property type="project" value="InterPro"/>
</dbReference>
<protein>
    <submittedName>
        <fullName evidence="7">Heme exporter protein A</fullName>
    </submittedName>
</protein>
<evidence type="ECO:0000256" key="4">
    <source>
        <dbReference type="ARBA" id="ARBA00022748"/>
    </source>
</evidence>
<accession>A0A1H8NK69</accession>
<dbReference type="InterPro" id="IPR005895">
    <property type="entry name" value="ABC_transptr_haem_export_CcmA"/>
</dbReference>
<dbReference type="NCBIfam" id="TIGR01189">
    <property type="entry name" value="ccmA"/>
    <property type="match status" value="1"/>
</dbReference>